<evidence type="ECO:0000313" key="1">
    <source>
        <dbReference type="EMBL" id="ETN71667.1"/>
    </source>
</evidence>
<dbReference type="Proteomes" id="UP000053676">
    <property type="component" value="Unassembled WGS sequence"/>
</dbReference>
<gene>
    <name evidence="1" type="ORF">NECAME_19238</name>
</gene>
<evidence type="ECO:0000313" key="2">
    <source>
        <dbReference type="Proteomes" id="UP000053676"/>
    </source>
</evidence>
<dbReference type="KEGG" id="nai:NECAME_19238"/>
<dbReference type="AlphaFoldDB" id="W2SSI7"/>
<reference evidence="2" key="1">
    <citation type="journal article" date="2014" name="Nat. Genet.">
        <title>Genome of the human hookworm Necator americanus.</title>
        <authorList>
            <person name="Tang Y.T."/>
            <person name="Gao X."/>
            <person name="Rosa B.A."/>
            <person name="Abubucker S."/>
            <person name="Hallsworth-Pepin K."/>
            <person name="Martin J."/>
            <person name="Tyagi R."/>
            <person name="Heizer E."/>
            <person name="Zhang X."/>
            <person name="Bhonagiri-Palsikar V."/>
            <person name="Minx P."/>
            <person name="Warren W.C."/>
            <person name="Wang Q."/>
            <person name="Zhan B."/>
            <person name="Hotez P.J."/>
            <person name="Sternberg P.W."/>
            <person name="Dougall A."/>
            <person name="Gaze S.T."/>
            <person name="Mulvenna J."/>
            <person name="Sotillo J."/>
            <person name="Ranganathan S."/>
            <person name="Rabelo E.M."/>
            <person name="Wilson R.K."/>
            <person name="Felgner P.L."/>
            <person name="Bethony J."/>
            <person name="Hawdon J.M."/>
            <person name="Gasser R.B."/>
            <person name="Loukas A."/>
            <person name="Mitreva M."/>
        </authorList>
    </citation>
    <scope>NUCLEOTIDE SEQUENCE [LARGE SCALE GENOMIC DNA]</scope>
</reference>
<dbReference type="Gene3D" id="3.40.190.10">
    <property type="entry name" value="Periplasmic binding protein-like II"/>
    <property type="match status" value="1"/>
</dbReference>
<dbReference type="STRING" id="51031.W2SSI7"/>
<proteinExistence type="predicted"/>
<dbReference type="OrthoDB" id="5984008at2759"/>
<accession>W2SSI7</accession>
<keyword evidence="2" id="KW-1185">Reference proteome</keyword>
<name>W2SSI7_NECAM</name>
<protein>
    <submittedName>
        <fullName evidence="1">Uncharacterized protein</fullName>
    </submittedName>
</protein>
<dbReference type="EMBL" id="KI667361">
    <property type="protein sequence ID" value="ETN71667.1"/>
    <property type="molecule type" value="Genomic_DNA"/>
</dbReference>
<sequence length="90" mass="10541">MAHPNCSYEIQSQHCDSIQRHMRTQLDSFEELGNQSEYKFGAVFGGSTMHFFKYSRIETFRKLWETMQNQTPTAFVAENDSGVRRALQEK</sequence>
<organism evidence="1 2">
    <name type="scientific">Necator americanus</name>
    <name type="common">Human hookworm</name>
    <dbReference type="NCBI Taxonomy" id="51031"/>
    <lineage>
        <taxon>Eukaryota</taxon>
        <taxon>Metazoa</taxon>
        <taxon>Ecdysozoa</taxon>
        <taxon>Nematoda</taxon>
        <taxon>Chromadorea</taxon>
        <taxon>Rhabditida</taxon>
        <taxon>Rhabditina</taxon>
        <taxon>Rhabditomorpha</taxon>
        <taxon>Strongyloidea</taxon>
        <taxon>Ancylostomatidae</taxon>
        <taxon>Bunostominae</taxon>
        <taxon>Necator</taxon>
    </lineage>
</organism>